<dbReference type="AlphaFoldDB" id="A0AAU9EGG6"/>
<proteinExistence type="predicted"/>
<protein>
    <submittedName>
        <fullName evidence="5">ABC transporter ATP-binding protein</fullName>
    </submittedName>
</protein>
<dbReference type="GO" id="GO:0016887">
    <property type="term" value="F:ATP hydrolysis activity"/>
    <property type="evidence" value="ECO:0007669"/>
    <property type="project" value="InterPro"/>
</dbReference>
<dbReference type="Gene3D" id="3.40.50.300">
    <property type="entry name" value="P-loop containing nucleotide triphosphate hydrolases"/>
    <property type="match status" value="1"/>
</dbReference>
<dbReference type="CDD" id="cd03219">
    <property type="entry name" value="ABC_Mj1267_LivG_branched"/>
    <property type="match status" value="1"/>
</dbReference>
<dbReference type="GO" id="GO:0005524">
    <property type="term" value="F:ATP binding"/>
    <property type="evidence" value="ECO:0007669"/>
    <property type="project" value="UniProtKB-KW"/>
</dbReference>
<evidence type="ECO:0000313" key="6">
    <source>
        <dbReference type="Proteomes" id="UP001366166"/>
    </source>
</evidence>
<keyword evidence="3 5" id="KW-0067">ATP-binding</keyword>
<organism evidence="5 6">
    <name type="scientific">Desulfoferula mesophila</name>
    <dbReference type="NCBI Taxonomy" id="3058419"/>
    <lineage>
        <taxon>Bacteria</taxon>
        <taxon>Pseudomonadati</taxon>
        <taxon>Thermodesulfobacteriota</taxon>
        <taxon>Desulfarculia</taxon>
        <taxon>Desulfarculales</taxon>
        <taxon>Desulfarculaceae</taxon>
        <taxon>Desulfoferula</taxon>
    </lineage>
</organism>
<evidence type="ECO:0000313" key="5">
    <source>
        <dbReference type="EMBL" id="BEQ15900.1"/>
    </source>
</evidence>
<dbReference type="Pfam" id="PF12399">
    <property type="entry name" value="BCA_ABC_TP_C"/>
    <property type="match status" value="1"/>
</dbReference>
<feature type="domain" description="ABC transporter" evidence="4">
    <location>
        <begin position="7"/>
        <end position="248"/>
    </location>
</feature>
<evidence type="ECO:0000256" key="2">
    <source>
        <dbReference type="ARBA" id="ARBA00022741"/>
    </source>
</evidence>
<gene>
    <name evidence="5" type="ORF">FAK_29660</name>
</gene>
<dbReference type="InterPro" id="IPR003593">
    <property type="entry name" value="AAA+_ATPase"/>
</dbReference>
<sequence>MDDQVVLEARGLSKNFGALQVINDVNLQVRRGAIHSIIGPNGAGKTTLFNLLTGFLKASSGRVIYQGKDITDLPPFKVARMGMARSFQITSVFPELTVHENVRVSAQATQAHHYNFMMNYKRLKQAETKADAVLASIGLYEQRDQLCKNLSYGDRRVLDIGISQATEPQLVLLDEPLAGLQAADHERLVGLIEDMAHSMTVVLIDHNIDIVTSVSHVITVLNQGQVIAEGTPEEVKGNPKVQEAYLGGV</sequence>
<dbReference type="InterPro" id="IPR032823">
    <property type="entry name" value="BCA_ABC_TP_C"/>
</dbReference>
<dbReference type="Proteomes" id="UP001366166">
    <property type="component" value="Chromosome"/>
</dbReference>
<evidence type="ECO:0000259" key="4">
    <source>
        <dbReference type="PROSITE" id="PS50893"/>
    </source>
</evidence>
<evidence type="ECO:0000256" key="1">
    <source>
        <dbReference type="ARBA" id="ARBA00022448"/>
    </source>
</evidence>
<keyword evidence="6" id="KW-1185">Reference proteome</keyword>
<dbReference type="SMART" id="SM00382">
    <property type="entry name" value="AAA"/>
    <property type="match status" value="1"/>
</dbReference>
<dbReference type="InterPro" id="IPR051120">
    <property type="entry name" value="ABC_AA/LPS_Transport"/>
</dbReference>
<evidence type="ECO:0000256" key="3">
    <source>
        <dbReference type="ARBA" id="ARBA00022840"/>
    </source>
</evidence>
<dbReference type="InterPro" id="IPR003439">
    <property type="entry name" value="ABC_transporter-like_ATP-bd"/>
</dbReference>
<keyword evidence="1" id="KW-0813">Transport</keyword>
<dbReference type="FunFam" id="3.40.50.300:FF:000421">
    <property type="entry name" value="Branched-chain amino acid ABC transporter ATP-binding protein"/>
    <property type="match status" value="1"/>
</dbReference>
<dbReference type="PROSITE" id="PS50893">
    <property type="entry name" value="ABC_TRANSPORTER_2"/>
    <property type="match status" value="1"/>
</dbReference>
<dbReference type="RefSeq" id="WP_338600982.1">
    <property type="nucleotide sequence ID" value="NZ_AP028679.1"/>
</dbReference>
<accession>A0AAU9EGG6</accession>
<dbReference type="EMBL" id="AP028679">
    <property type="protein sequence ID" value="BEQ15900.1"/>
    <property type="molecule type" value="Genomic_DNA"/>
</dbReference>
<dbReference type="SUPFAM" id="SSF52540">
    <property type="entry name" value="P-loop containing nucleoside triphosphate hydrolases"/>
    <property type="match status" value="1"/>
</dbReference>
<keyword evidence="2" id="KW-0547">Nucleotide-binding</keyword>
<reference evidence="6" key="1">
    <citation type="journal article" date="2023" name="Arch. Microbiol.">
        <title>Desulfoferula mesophilus gen. nov. sp. nov., a mesophilic sulfate-reducing bacterium isolated from a brackish lake sediment.</title>
        <authorList>
            <person name="Watanabe T."/>
            <person name="Yabe T."/>
            <person name="Tsuji J.M."/>
            <person name="Fukui M."/>
        </authorList>
    </citation>
    <scope>NUCLEOTIDE SEQUENCE [LARGE SCALE GENOMIC DNA]</scope>
    <source>
        <strain evidence="6">12FAK</strain>
    </source>
</reference>
<dbReference type="Pfam" id="PF00005">
    <property type="entry name" value="ABC_tran"/>
    <property type="match status" value="1"/>
</dbReference>
<dbReference type="InterPro" id="IPR027417">
    <property type="entry name" value="P-loop_NTPase"/>
</dbReference>
<dbReference type="GO" id="GO:0005886">
    <property type="term" value="C:plasma membrane"/>
    <property type="evidence" value="ECO:0007669"/>
    <property type="project" value="TreeGrafter"/>
</dbReference>
<name>A0AAU9EGG6_9BACT</name>
<dbReference type="KEGG" id="dmp:FAK_29660"/>
<dbReference type="PANTHER" id="PTHR45772:SF3">
    <property type="entry name" value="ABC TRANSPORTER ATP-BINDING PROTEIN"/>
    <property type="match status" value="1"/>
</dbReference>
<dbReference type="PANTHER" id="PTHR45772">
    <property type="entry name" value="CONSERVED COMPONENT OF ABC TRANSPORTER FOR NATURAL AMINO ACIDS-RELATED"/>
    <property type="match status" value="1"/>
</dbReference>